<proteinExistence type="predicted"/>
<name>A0ABV8SAG0_9BACL</name>
<dbReference type="Proteomes" id="UP001595755">
    <property type="component" value="Unassembled WGS sequence"/>
</dbReference>
<evidence type="ECO:0000313" key="2">
    <source>
        <dbReference type="Proteomes" id="UP001595755"/>
    </source>
</evidence>
<accession>A0ABV8SAG0</accession>
<protein>
    <submittedName>
        <fullName evidence="1">Uncharacterized protein</fullName>
    </submittedName>
</protein>
<dbReference type="RefSeq" id="WP_204606404.1">
    <property type="nucleotide sequence ID" value="NZ_JBHSED010000028.1"/>
</dbReference>
<dbReference type="EMBL" id="JBHSED010000028">
    <property type="protein sequence ID" value="MFC4304558.1"/>
    <property type="molecule type" value="Genomic_DNA"/>
</dbReference>
<sequence length="110" mass="12416">MPPVTAGISEMIREKLERYLDDKLDDYLGNEGYVKVEEFSLDLTHIKAKVLLRYKQRVTGSIYVRDKFYLSIDCDIAGNANVEFCTSVLGNKVCVSSGDLSFLKQFIPLG</sequence>
<organism evidence="1 2">
    <name type="scientific">Cohnella boryungensis</name>
    <dbReference type="NCBI Taxonomy" id="768479"/>
    <lineage>
        <taxon>Bacteria</taxon>
        <taxon>Bacillati</taxon>
        <taxon>Bacillota</taxon>
        <taxon>Bacilli</taxon>
        <taxon>Bacillales</taxon>
        <taxon>Paenibacillaceae</taxon>
        <taxon>Cohnella</taxon>
    </lineage>
</organism>
<gene>
    <name evidence="1" type="ORF">ACFO1S_14105</name>
</gene>
<keyword evidence="2" id="KW-1185">Reference proteome</keyword>
<evidence type="ECO:0000313" key="1">
    <source>
        <dbReference type="EMBL" id="MFC4304558.1"/>
    </source>
</evidence>
<comment type="caution">
    <text evidence="1">The sequence shown here is derived from an EMBL/GenBank/DDBJ whole genome shotgun (WGS) entry which is preliminary data.</text>
</comment>
<reference evidence="2" key="1">
    <citation type="journal article" date="2019" name="Int. J. Syst. Evol. Microbiol.">
        <title>The Global Catalogue of Microorganisms (GCM) 10K type strain sequencing project: providing services to taxonomists for standard genome sequencing and annotation.</title>
        <authorList>
            <consortium name="The Broad Institute Genomics Platform"/>
            <consortium name="The Broad Institute Genome Sequencing Center for Infectious Disease"/>
            <person name="Wu L."/>
            <person name="Ma J."/>
        </authorList>
    </citation>
    <scope>NUCLEOTIDE SEQUENCE [LARGE SCALE GENOMIC DNA]</scope>
    <source>
        <strain evidence="2">CGMCC 4.1641</strain>
    </source>
</reference>